<dbReference type="Gene3D" id="3.30.230.10">
    <property type="match status" value="1"/>
</dbReference>
<keyword evidence="7 12" id="KW-0791">Threonine biosynthesis</keyword>
<dbReference type="InterPro" id="IPR014721">
    <property type="entry name" value="Ribsml_uS5_D2-typ_fold_subgr"/>
</dbReference>
<comment type="function">
    <text evidence="12">Catalyzes the ATP-dependent phosphorylation of L-homoserine to L-homoserine phosphate.</text>
</comment>
<dbReference type="UniPathway" id="UPA00050">
    <property type="reaction ID" value="UER00064"/>
</dbReference>
<dbReference type="EMBL" id="PHFL01000045">
    <property type="protein sequence ID" value="RFM24169.1"/>
    <property type="molecule type" value="Genomic_DNA"/>
</dbReference>
<dbReference type="Pfam" id="PF08544">
    <property type="entry name" value="GHMP_kinases_C"/>
    <property type="match status" value="1"/>
</dbReference>
<dbReference type="InterPro" id="IPR006203">
    <property type="entry name" value="GHMP_knse_ATP-bd_CS"/>
</dbReference>
<organism evidence="15 16">
    <name type="scientific">Candidatus Thermochlorobacter aerophilus</name>
    <dbReference type="NCBI Taxonomy" id="1868324"/>
    <lineage>
        <taxon>Bacteria</taxon>
        <taxon>Pseudomonadati</taxon>
        <taxon>Chlorobiota</taxon>
        <taxon>Chlorobiia</taxon>
        <taxon>Chlorobiales</taxon>
        <taxon>Candidatus Thermochlorobacteriaceae</taxon>
        <taxon>Candidatus Thermochlorobacter</taxon>
    </lineage>
</organism>
<dbReference type="Pfam" id="PF00288">
    <property type="entry name" value="GHMP_kinases_N"/>
    <property type="match status" value="1"/>
</dbReference>
<dbReference type="GO" id="GO:0009088">
    <property type="term" value="P:threonine biosynthetic process"/>
    <property type="evidence" value="ECO:0007669"/>
    <property type="project" value="UniProtKB-UniRule"/>
</dbReference>
<dbReference type="GO" id="GO:0005737">
    <property type="term" value="C:cytoplasm"/>
    <property type="evidence" value="ECO:0007669"/>
    <property type="project" value="UniProtKB-SubCell"/>
</dbReference>
<comment type="subcellular location">
    <subcellularLocation>
        <location evidence="12">Cytoplasm</location>
    </subcellularLocation>
</comment>
<dbReference type="PIRSF" id="PIRSF000676">
    <property type="entry name" value="Homoser_kin"/>
    <property type="match status" value="1"/>
</dbReference>
<dbReference type="PANTHER" id="PTHR20861:SF1">
    <property type="entry name" value="HOMOSERINE KINASE"/>
    <property type="match status" value="1"/>
</dbReference>
<evidence type="ECO:0000256" key="7">
    <source>
        <dbReference type="ARBA" id="ARBA00022697"/>
    </source>
</evidence>
<evidence type="ECO:0000313" key="16">
    <source>
        <dbReference type="Proteomes" id="UP000266389"/>
    </source>
</evidence>
<comment type="pathway">
    <text evidence="1 12">Amino-acid biosynthesis; L-threonine biosynthesis; L-threonine from L-aspartate: step 4/5.</text>
</comment>
<dbReference type="EC" id="2.7.1.39" evidence="3 12"/>
<dbReference type="GO" id="GO:0004413">
    <property type="term" value="F:homoserine kinase activity"/>
    <property type="evidence" value="ECO:0007669"/>
    <property type="project" value="UniProtKB-UniRule"/>
</dbReference>
<evidence type="ECO:0000313" key="15">
    <source>
        <dbReference type="EMBL" id="RFM24169.1"/>
    </source>
</evidence>
<proteinExistence type="inferred from homology"/>
<evidence type="ECO:0000256" key="4">
    <source>
        <dbReference type="ARBA" id="ARBA00017858"/>
    </source>
</evidence>
<feature type="domain" description="GHMP kinase N-terminal" evidence="13">
    <location>
        <begin position="69"/>
        <end position="151"/>
    </location>
</feature>
<reference evidence="15 16" key="1">
    <citation type="journal article" date="2011" name="ISME J.">
        <title>Community ecology of hot spring cyanobacterial mats: predominant populations and their functional potential.</title>
        <authorList>
            <person name="Klatt C.G."/>
            <person name="Wood J.M."/>
            <person name="Rusch D.B."/>
            <person name="Bateson M.M."/>
            <person name="Hamamura N."/>
            <person name="Heidelberg J.F."/>
            <person name="Grossman A.R."/>
            <person name="Bhaya D."/>
            <person name="Cohan F.M."/>
            <person name="Kuhl M."/>
            <person name="Bryant D.A."/>
            <person name="Ward D.M."/>
        </authorList>
    </citation>
    <scope>NUCLEOTIDE SEQUENCE [LARGE SCALE GENOMIC DNA]</scope>
    <source>
        <strain evidence="15">OS</strain>
    </source>
</reference>
<evidence type="ECO:0000256" key="10">
    <source>
        <dbReference type="ARBA" id="ARBA00022840"/>
    </source>
</evidence>
<dbReference type="HAMAP" id="MF_00384">
    <property type="entry name" value="Homoser_kinase"/>
    <property type="match status" value="1"/>
</dbReference>
<dbReference type="SUPFAM" id="SSF54211">
    <property type="entry name" value="Ribosomal protein S5 domain 2-like"/>
    <property type="match status" value="1"/>
</dbReference>
<gene>
    <name evidence="12" type="primary">thrB</name>
    <name evidence="15" type="ORF">D0433_06765</name>
</gene>
<sequence>MKDDCAVAFAPATVANVGAGFDILGFALHQPGDKVVARFNDSRKVVLTRITGDGGKLPLQAELNTAGVAVMKLLEHLNLQEGIDLEVHKKMPLGSGLGSSAASAVAAVVAVNALLGSPLKKIELLPFALEGERIACGAAHADNAAPSLLGGFILIRSYTPLDVVPLEVPERLHAVVVHPHIEVKTKDAREILKKSLLLKDAIVQWGNIAGLVAGLMKSDYDLISRSLNDVVVEPVRSILIPGFNAVKAAALREGALGCSISGSGPSVFALTTEMSIAQRVAHAMQEAFAEQGVASDKFISKINSEGACLVPSSTYAAL</sequence>
<dbReference type="Gene3D" id="3.30.70.890">
    <property type="entry name" value="GHMP kinase, C-terminal domain"/>
    <property type="match status" value="1"/>
</dbReference>
<dbReference type="NCBIfam" id="TIGR00191">
    <property type="entry name" value="thrB"/>
    <property type="match status" value="1"/>
</dbReference>
<dbReference type="InterPro" id="IPR013750">
    <property type="entry name" value="GHMP_kinase_C_dom"/>
</dbReference>
<dbReference type="InterPro" id="IPR000870">
    <property type="entry name" value="Homoserine_kinase"/>
</dbReference>
<evidence type="ECO:0000256" key="1">
    <source>
        <dbReference type="ARBA" id="ARBA00005015"/>
    </source>
</evidence>
<dbReference type="InterPro" id="IPR036554">
    <property type="entry name" value="GHMP_kinase_C_sf"/>
</dbReference>
<dbReference type="SUPFAM" id="SSF55060">
    <property type="entry name" value="GHMP Kinase, C-terminal domain"/>
    <property type="match status" value="1"/>
</dbReference>
<keyword evidence="9 12" id="KW-0418">Kinase</keyword>
<evidence type="ECO:0000259" key="14">
    <source>
        <dbReference type="Pfam" id="PF08544"/>
    </source>
</evidence>
<dbReference type="NCBIfam" id="NF002288">
    <property type="entry name" value="PRK01212.1-4"/>
    <property type="match status" value="1"/>
</dbReference>
<dbReference type="PRINTS" id="PR00958">
    <property type="entry name" value="HOMSERKINASE"/>
</dbReference>
<evidence type="ECO:0000256" key="2">
    <source>
        <dbReference type="ARBA" id="ARBA00007370"/>
    </source>
</evidence>
<evidence type="ECO:0000256" key="8">
    <source>
        <dbReference type="ARBA" id="ARBA00022741"/>
    </source>
</evidence>
<comment type="catalytic activity">
    <reaction evidence="11 12">
        <text>L-homoserine + ATP = O-phospho-L-homoserine + ADP + H(+)</text>
        <dbReference type="Rhea" id="RHEA:13985"/>
        <dbReference type="ChEBI" id="CHEBI:15378"/>
        <dbReference type="ChEBI" id="CHEBI:30616"/>
        <dbReference type="ChEBI" id="CHEBI:57476"/>
        <dbReference type="ChEBI" id="CHEBI:57590"/>
        <dbReference type="ChEBI" id="CHEBI:456216"/>
        <dbReference type="EC" id="2.7.1.39"/>
    </reaction>
</comment>
<evidence type="ECO:0000256" key="11">
    <source>
        <dbReference type="ARBA" id="ARBA00049375"/>
    </source>
</evidence>
<dbReference type="GO" id="GO:0005524">
    <property type="term" value="F:ATP binding"/>
    <property type="evidence" value="ECO:0007669"/>
    <property type="project" value="UniProtKB-UniRule"/>
</dbReference>
<feature type="domain" description="GHMP kinase C-terminal" evidence="14">
    <location>
        <begin position="212"/>
        <end position="289"/>
    </location>
</feature>
<keyword evidence="8 12" id="KW-0547">Nucleotide-binding</keyword>
<dbReference type="AlphaFoldDB" id="A0A395M061"/>
<keyword evidence="5 12" id="KW-0028">Amino-acid biosynthesis</keyword>
<evidence type="ECO:0000259" key="13">
    <source>
        <dbReference type="Pfam" id="PF00288"/>
    </source>
</evidence>
<feature type="binding site" evidence="12">
    <location>
        <begin position="92"/>
        <end position="102"/>
    </location>
    <ligand>
        <name>ATP</name>
        <dbReference type="ChEBI" id="CHEBI:30616"/>
    </ligand>
</feature>
<evidence type="ECO:0000256" key="3">
    <source>
        <dbReference type="ARBA" id="ARBA00012078"/>
    </source>
</evidence>
<protein>
    <recommendedName>
        <fullName evidence="4 12">Homoserine kinase</fullName>
        <shortName evidence="12">HK</shortName>
        <shortName evidence="12">HSK</shortName>
        <ecNumber evidence="3 12">2.7.1.39</ecNumber>
    </recommendedName>
</protein>
<evidence type="ECO:0000256" key="5">
    <source>
        <dbReference type="ARBA" id="ARBA00022605"/>
    </source>
</evidence>
<name>A0A395M061_9BACT</name>
<dbReference type="Proteomes" id="UP000266389">
    <property type="component" value="Unassembled WGS sequence"/>
</dbReference>
<dbReference type="PROSITE" id="PS00627">
    <property type="entry name" value="GHMP_KINASES_ATP"/>
    <property type="match status" value="1"/>
</dbReference>
<accession>A0A395M061</accession>
<evidence type="ECO:0000256" key="12">
    <source>
        <dbReference type="HAMAP-Rule" id="MF_00384"/>
    </source>
</evidence>
<comment type="caution">
    <text evidence="15">The sequence shown here is derived from an EMBL/GenBank/DDBJ whole genome shotgun (WGS) entry which is preliminary data.</text>
</comment>
<dbReference type="InterPro" id="IPR020568">
    <property type="entry name" value="Ribosomal_Su5_D2-typ_SF"/>
</dbReference>
<comment type="similarity">
    <text evidence="2 12">Belongs to the GHMP kinase family. Homoserine kinase subfamily.</text>
</comment>
<dbReference type="InterPro" id="IPR006204">
    <property type="entry name" value="GHMP_kinase_N_dom"/>
</dbReference>
<keyword evidence="10 12" id="KW-0067">ATP-binding</keyword>
<evidence type="ECO:0000256" key="6">
    <source>
        <dbReference type="ARBA" id="ARBA00022679"/>
    </source>
</evidence>
<dbReference type="PANTHER" id="PTHR20861">
    <property type="entry name" value="HOMOSERINE/4-DIPHOSPHOCYTIDYL-2-C-METHYL-D-ERYTHRITOL KINASE"/>
    <property type="match status" value="1"/>
</dbReference>
<evidence type="ECO:0000256" key="9">
    <source>
        <dbReference type="ARBA" id="ARBA00022777"/>
    </source>
</evidence>
<keyword evidence="6 12" id="KW-0808">Transferase</keyword>
<keyword evidence="12" id="KW-0963">Cytoplasm</keyword>